<evidence type="ECO:0000313" key="2">
    <source>
        <dbReference type="Proteomes" id="UP001589568"/>
    </source>
</evidence>
<dbReference type="EMBL" id="JBHMCF010000046">
    <property type="protein sequence ID" value="MFB9476174.1"/>
    <property type="molecule type" value="Genomic_DNA"/>
</dbReference>
<evidence type="ECO:0008006" key="3">
    <source>
        <dbReference type="Google" id="ProtNLM"/>
    </source>
</evidence>
<proteinExistence type="predicted"/>
<evidence type="ECO:0000313" key="1">
    <source>
        <dbReference type="EMBL" id="MFB9476174.1"/>
    </source>
</evidence>
<accession>A0ABV5P0S6</accession>
<sequence>MIFGAAAGARIGLAYQRGSNQFTVASTGILATDVTTQRSVGTGVTLTAGV</sequence>
<name>A0ABV5P0S6_9ACTN</name>
<gene>
    <name evidence="1" type="ORF">ACFFR3_42330</name>
</gene>
<protein>
    <recommendedName>
        <fullName evidence="3">Trimeric autotransporter adhesin YadA-like C-terminal membrane anchor domain-containing protein</fullName>
    </recommendedName>
</protein>
<dbReference type="RefSeq" id="WP_345404861.1">
    <property type="nucleotide sequence ID" value="NZ_BAAAXS010000001.1"/>
</dbReference>
<reference evidence="1 2" key="1">
    <citation type="submission" date="2024-09" db="EMBL/GenBank/DDBJ databases">
        <authorList>
            <person name="Sun Q."/>
            <person name="Mori K."/>
        </authorList>
    </citation>
    <scope>NUCLEOTIDE SEQUENCE [LARGE SCALE GENOMIC DNA]</scope>
    <source>
        <strain evidence="1 2">JCM 3324</strain>
    </source>
</reference>
<organism evidence="1 2">
    <name type="scientific">Nonomuraea salmonea</name>
    <dbReference type="NCBI Taxonomy" id="46181"/>
    <lineage>
        <taxon>Bacteria</taxon>
        <taxon>Bacillati</taxon>
        <taxon>Actinomycetota</taxon>
        <taxon>Actinomycetes</taxon>
        <taxon>Streptosporangiales</taxon>
        <taxon>Streptosporangiaceae</taxon>
        <taxon>Nonomuraea</taxon>
    </lineage>
</organism>
<keyword evidence="2" id="KW-1185">Reference proteome</keyword>
<dbReference type="Proteomes" id="UP001589568">
    <property type="component" value="Unassembled WGS sequence"/>
</dbReference>
<comment type="caution">
    <text evidence="1">The sequence shown here is derived from an EMBL/GenBank/DDBJ whole genome shotgun (WGS) entry which is preliminary data.</text>
</comment>